<name>A0ABX6YR71_9RHOB</name>
<feature type="region of interest" description="Disordered" evidence="1">
    <location>
        <begin position="158"/>
        <end position="181"/>
    </location>
</feature>
<organism evidence="3 4">
    <name type="scientific">Thioclava electrotropha</name>
    <dbReference type="NCBI Taxonomy" id="1549850"/>
    <lineage>
        <taxon>Bacteria</taxon>
        <taxon>Pseudomonadati</taxon>
        <taxon>Pseudomonadota</taxon>
        <taxon>Alphaproteobacteria</taxon>
        <taxon>Rhodobacterales</taxon>
        <taxon>Paracoccaceae</taxon>
        <taxon>Thioclava</taxon>
    </lineage>
</organism>
<keyword evidence="4" id="KW-1185">Reference proteome</keyword>
<proteinExistence type="predicted"/>
<protein>
    <recommendedName>
        <fullName evidence="2">Nucleotidyltransferase-like domain-containing protein</fullName>
    </recommendedName>
</protein>
<dbReference type="Proteomes" id="UP000192422">
    <property type="component" value="Chromosome"/>
</dbReference>
<dbReference type="EMBL" id="CP053562">
    <property type="protein sequence ID" value="QPZ90032.1"/>
    <property type="molecule type" value="Genomic_DNA"/>
</dbReference>
<evidence type="ECO:0000259" key="2">
    <source>
        <dbReference type="Pfam" id="PF12281"/>
    </source>
</evidence>
<gene>
    <name evidence="3" type="ORF">AKL02_003445</name>
</gene>
<dbReference type="Pfam" id="PF12281">
    <property type="entry name" value="NTP_transf_8"/>
    <property type="match status" value="1"/>
</dbReference>
<accession>A0ABX6YR71</accession>
<evidence type="ECO:0000256" key="1">
    <source>
        <dbReference type="SAM" id="MobiDB-lite"/>
    </source>
</evidence>
<evidence type="ECO:0000313" key="3">
    <source>
        <dbReference type="EMBL" id="QPZ90032.1"/>
    </source>
</evidence>
<feature type="compositionally biased region" description="Low complexity" evidence="1">
    <location>
        <begin position="167"/>
        <end position="178"/>
    </location>
</feature>
<feature type="domain" description="Nucleotidyltransferase-like" evidence="2">
    <location>
        <begin position="104"/>
        <end position="155"/>
    </location>
</feature>
<reference evidence="3 4" key="1">
    <citation type="submission" date="2020-05" db="EMBL/GenBank/DDBJ databases">
        <title>Thioclava electrotropha strain Elox9 finished genome.</title>
        <authorList>
            <person name="Rowe A.R."/>
            <person name="Wilbanks E.G."/>
        </authorList>
    </citation>
    <scope>NUCLEOTIDE SEQUENCE [LARGE SCALE GENOMIC DNA]</scope>
    <source>
        <strain evidence="3 4">Elox9</strain>
    </source>
</reference>
<dbReference type="InterPro" id="IPR058575">
    <property type="entry name" value="NTP_transf_8_dom"/>
</dbReference>
<evidence type="ECO:0000313" key="4">
    <source>
        <dbReference type="Proteomes" id="UP000192422"/>
    </source>
</evidence>
<sequence>MEHLPVPIQTAYHELMQRFRARPPLSVPGSIMRIEKSGRGYWVSRRRIGDRVVEKTIGPETPEVLATVAAARAEREVCDGWRKKNATLVSMLRAAGLLSLDVNTGKVLSSLSRVGFFEIGGILGGTNAFRLYPALLGVAAPASEMVFTGDVDMLAPSHIPRPRTSARPRSAPFRSGASCARSATRTSPRACCPRTLREFRRLSFQAER</sequence>